<feature type="domain" description="MEKHLA" evidence="1">
    <location>
        <begin position="21"/>
        <end position="157"/>
    </location>
</feature>
<dbReference type="Pfam" id="PF08670">
    <property type="entry name" value="MEKHLA"/>
    <property type="match status" value="1"/>
</dbReference>
<dbReference type="SUPFAM" id="SSF55785">
    <property type="entry name" value="PYP-like sensor domain (PAS domain)"/>
    <property type="match status" value="1"/>
</dbReference>
<name>A0A432NWT4_9HYPH</name>
<dbReference type="InterPro" id="IPR035965">
    <property type="entry name" value="PAS-like_dom_sf"/>
</dbReference>
<accession>A0A432NWT4</accession>
<sequence>MRSMIANYHDAGLDLSCDLEFYALMAESFERSVGRRLAPEGQGAEWLYHTSPAVVLAHNTEADPRFIYANRAAQACFEYSWDEFITLPSRLSAEAPDRAERERLLNAVAANGFIADYRGLRIAKSGRRFYIEKAIVWNLVDRNGRRHGQAATFDSWQDEQVS</sequence>
<reference evidence="2 3" key="1">
    <citation type="journal article" date="2015" name="Int. J. Syst. Evol. Microbiol.">
        <title>Rhizobium anhuiense sp. nov., isolated from effective nodules of Vicia faba and Pisum sativum.</title>
        <authorList>
            <person name="Zhang Y.J."/>
            <person name="Zheng W.T."/>
            <person name="Everall I."/>
            <person name="Young J.P."/>
            <person name="Zhang X.X."/>
            <person name="Tian C.F."/>
            <person name="Sui X.H."/>
            <person name="Wang E.T."/>
            <person name="Chen W.X."/>
        </authorList>
    </citation>
    <scope>NUCLEOTIDE SEQUENCE [LARGE SCALE GENOMIC DNA]</scope>
    <source>
        <strain evidence="2 3">CCBAU 23252</strain>
    </source>
</reference>
<evidence type="ECO:0000313" key="2">
    <source>
        <dbReference type="EMBL" id="RUM04142.1"/>
    </source>
</evidence>
<comment type="caution">
    <text evidence="2">The sequence shown here is derived from an EMBL/GenBank/DDBJ whole genome shotgun (WGS) entry which is preliminary data.</text>
</comment>
<dbReference type="InterPro" id="IPR013978">
    <property type="entry name" value="MEKHLA"/>
</dbReference>
<gene>
    <name evidence="2" type="ORF">EEQ99_00820</name>
</gene>
<organism evidence="2 3">
    <name type="scientific">Rhizobium anhuiense</name>
    <dbReference type="NCBI Taxonomy" id="1184720"/>
    <lineage>
        <taxon>Bacteria</taxon>
        <taxon>Pseudomonadati</taxon>
        <taxon>Pseudomonadota</taxon>
        <taxon>Alphaproteobacteria</taxon>
        <taxon>Hyphomicrobiales</taxon>
        <taxon>Rhizobiaceae</taxon>
        <taxon>Rhizobium/Agrobacterium group</taxon>
        <taxon>Rhizobium</taxon>
    </lineage>
</organism>
<dbReference type="EMBL" id="RIBW01000001">
    <property type="protein sequence ID" value="RUM04142.1"/>
    <property type="molecule type" value="Genomic_DNA"/>
</dbReference>
<proteinExistence type="predicted"/>
<dbReference type="Gene3D" id="3.30.450.20">
    <property type="entry name" value="PAS domain"/>
    <property type="match status" value="1"/>
</dbReference>
<protein>
    <submittedName>
        <fullName evidence="2">MEKHLA domain-containing protein</fullName>
    </submittedName>
</protein>
<dbReference type="AlphaFoldDB" id="A0A432NWT4"/>
<evidence type="ECO:0000313" key="3">
    <source>
        <dbReference type="Proteomes" id="UP000273611"/>
    </source>
</evidence>
<evidence type="ECO:0000259" key="1">
    <source>
        <dbReference type="Pfam" id="PF08670"/>
    </source>
</evidence>
<dbReference type="Proteomes" id="UP000273611">
    <property type="component" value="Unassembled WGS sequence"/>
</dbReference>